<dbReference type="eggNOG" id="COG3709">
    <property type="taxonomic scope" value="Bacteria"/>
</dbReference>
<dbReference type="InterPro" id="IPR009389">
    <property type="entry name" value="DUF1045"/>
</dbReference>
<dbReference type="Pfam" id="PF06299">
    <property type="entry name" value="DUF1045"/>
    <property type="match status" value="1"/>
</dbReference>
<dbReference type="KEGG" id="dba:Dbac_0825"/>
<proteinExistence type="predicted"/>
<dbReference type="EMBL" id="CP001629">
    <property type="protein sequence ID" value="ACU88943.1"/>
    <property type="molecule type" value="Genomic_DNA"/>
</dbReference>
<dbReference type="STRING" id="525897.Dbac_0825"/>
<dbReference type="AlphaFoldDB" id="C7LNQ8"/>
<evidence type="ECO:0008006" key="3">
    <source>
        <dbReference type="Google" id="ProtNLM"/>
    </source>
</evidence>
<sequence>MSEARYAIYFAPSEGSELESVCSAILGRCARTGAALKQPSIPGIEPARLAELTASPRHYGLHATLKPPFFLAESHDETELLENTAMIASRMRSFDLPGLELARIGSFLALTPTAPCPELEDLARICVTVPDPFRRPPHPEELARRRAKGLTPNQERLLGLWGYPYVLEEMRFHLTLTGSIHDPGERERLHTALIPLLAPVLHRPVPVREICVFRQACLQEPFTVLRRFPLQLKG</sequence>
<evidence type="ECO:0000313" key="2">
    <source>
        <dbReference type="Proteomes" id="UP000002216"/>
    </source>
</evidence>
<keyword evidence="2" id="KW-1185">Reference proteome</keyword>
<dbReference type="RefSeq" id="WP_015773043.1">
    <property type="nucleotide sequence ID" value="NC_013173.1"/>
</dbReference>
<accession>C7LNQ8</accession>
<dbReference type="Proteomes" id="UP000002216">
    <property type="component" value="Chromosome"/>
</dbReference>
<dbReference type="PIRSF" id="PIRSF033328">
    <property type="entry name" value="Phest_Mll4975"/>
    <property type="match status" value="1"/>
</dbReference>
<reference evidence="1 2" key="1">
    <citation type="journal article" date="2009" name="Stand. Genomic Sci.">
        <title>Complete genome sequence of Desulfomicrobium baculatum type strain (X).</title>
        <authorList>
            <person name="Copeland A."/>
            <person name="Spring S."/>
            <person name="Goker M."/>
            <person name="Schneider S."/>
            <person name="Lapidus A."/>
            <person name="Del Rio T.G."/>
            <person name="Tice H."/>
            <person name="Cheng J.F."/>
            <person name="Chen F."/>
            <person name="Nolan M."/>
            <person name="Bruce D."/>
            <person name="Goodwin L."/>
            <person name="Pitluck S."/>
            <person name="Ivanova N."/>
            <person name="Mavrommatis K."/>
            <person name="Ovchinnikova G."/>
            <person name="Pati A."/>
            <person name="Chen A."/>
            <person name="Palaniappan K."/>
            <person name="Land M."/>
            <person name="Hauser L."/>
            <person name="Chang Y.J."/>
            <person name="Jeffries C.C."/>
            <person name="Meincke L."/>
            <person name="Sims D."/>
            <person name="Brettin T."/>
            <person name="Detter J.C."/>
            <person name="Han C."/>
            <person name="Chain P."/>
            <person name="Bristow J."/>
            <person name="Eisen J.A."/>
            <person name="Markowitz V."/>
            <person name="Hugenholtz P."/>
            <person name="Kyrpides N.C."/>
            <person name="Klenk H.P."/>
            <person name="Lucas S."/>
        </authorList>
    </citation>
    <scope>NUCLEOTIDE SEQUENCE [LARGE SCALE GENOMIC DNA]</scope>
    <source>
        <strain evidence="2">DSM 4028 / VKM B-1378 / X</strain>
    </source>
</reference>
<evidence type="ECO:0000313" key="1">
    <source>
        <dbReference type="EMBL" id="ACU88943.1"/>
    </source>
</evidence>
<gene>
    <name evidence="1" type="ordered locus">Dbac_0825</name>
</gene>
<dbReference type="OrthoDB" id="4954742at2"/>
<organism evidence="1 2">
    <name type="scientific">Desulfomicrobium baculatum (strain DSM 4028 / VKM B-1378 / X)</name>
    <name type="common">Desulfovibrio baculatus</name>
    <dbReference type="NCBI Taxonomy" id="525897"/>
    <lineage>
        <taxon>Bacteria</taxon>
        <taxon>Pseudomonadati</taxon>
        <taxon>Thermodesulfobacteriota</taxon>
        <taxon>Desulfovibrionia</taxon>
        <taxon>Desulfovibrionales</taxon>
        <taxon>Desulfomicrobiaceae</taxon>
        <taxon>Desulfomicrobium</taxon>
    </lineage>
</organism>
<protein>
    <recommendedName>
        <fullName evidence="3">Phosphonate metabolism protein</fullName>
    </recommendedName>
</protein>
<dbReference type="HOGENOM" id="CLU_074099_0_0_7"/>
<name>C7LNQ8_DESBD</name>